<accession>G0S8G7</accession>
<dbReference type="PANTHER" id="PTHR20913:SF7">
    <property type="entry name" value="RE60063P"/>
    <property type="match status" value="1"/>
</dbReference>
<dbReference type="GO" id="GO:0005789">
    <property type="term" value="C:endoplasmic reticulum membrane"/>
    <property type="evidence" value="ECO:0007669"/>
    <property type="project" value="TreeGrafter"/>
</dbReference>
<keyword evidence="3" id="KW-0812">Transmembrane</keyword>
<gene>
    <name evidence="5" type="ORF">CTHT_0029820</name>
</gene>
<dbReference type="Proteomes" id="UP000008066">
    <property type="component" value="Unassembled WGS sequence"/>
</dbReference>
<dbReference type="SMART" id="SM00164">
    <property type="entry name" value="TBC"/>
    <property type="match status" value="1"/>
</dbReference>
<keyword evidence="3" id="KW-1133">Transmembrane helix</keyword>
<dbReference type="SUPFAM" id="SSF47923">
    <property type="entry name" value="Ypt/Rab-GAP domain of gyp1p"/>
    <property type="match status" value="2"/>
</dbReference>
<feature type="region of interest" description="Disordered" evidence="2">
    <location>
        <begin position="1"/>
        <end position="46"/>
    </location>
</feature>
<dbReference type="PROSITE" id="PS50086">
    <property type="entry name" value="TBC_RABGAP"/>
    <property type="match status" value="1"/>
</dbReference>
<name>G0S8G7_CHATD</name>
<dbReference type="EMBL" id="GL988041">
    <property type="protein sequence ID" value="EGS21141.1"/>
    <property type="molecule type" value="Genomic_DNA"/>
</dbReference>
<keyword evidence="3" id="KW-0472">Membrane</keyword>
<evidence type="ECO:0000256" key="1">
    <source>
        <dbReference type="ARBA" id="ARBA00022468"/>
    </source>
</evidence>
<feature type="transmembrane region" description="Helical" evidence="3">
    <location>
        <begin position="450"/>
        <end position="471"/>
    </location>
</feature>
<dbReference type="AlphaFoldDB" id="G0S8G7"/>
<dbReference type="OMA" id="VYMFAQI"/>
<reference evidence="5 6" key="1">
    <citation type="journal article" date="2011" name="Cell">
        <title>Insight into structure and assembly of the nuclear pore complex by utilizing the genome of a eukaryotic thermophile.</title>
        <authorList>
            <person name="Amlacher S."/>
            <person name="Sarges P."/>
            <person name="Flemming D."/>
            <person name="van Noort V."/>
            <person name="Kunze R."/>
            <person name="Devos D.P."/>
            <person name="Arumugam M."/>
            <person name="Bork P."/>
            <person name="Hurt E."/>
        </authorList>
    </citation>
    <scope>NUCLEOTIDE SEQUENCE [LARGE SCALE GENOMIC DNA]</scope>
    <source>
        <strain evidence="6">DSM 1495 / CBS 144.50 / IMI 039719</strain>
    </source>
</reference>
<dbReference type="KEGG" id="cthr:CTHT_0029820"/>
<dbReference type="OrthoDB" id="206700at2759"/>
<dbReference type="InterPro" id="IPR035969">
    <property type="entry name" value="Rab-GAP_TBC_sf"/>
</dbReference>
<protein>
    <submittedName>
        <fullName evidence="5">Rab GTPase activator-like protein</fullName>
    </submittedName>
</protein>
<dbReference type="GO" id="GO:0005096">
    <property type="term" value="F:GTPase activator activity"/>
    <property type="evidence" value="ECO:0007669"/>
    <property type="project" value="UniProtKB-KW"/>
</dbReference>
<dbReference type="RefSeq" id="XP_006693437.1">
    <property type="nucleotide sequence ID" value="XM_006693374.1"/>
</dbReference>
<evidence type="ECO:0000259" key="4">
    <source>
        <dbReference type="PROSITE" id="PS50086"/>
    </source>
</evidence>
<dbReference type="GO" id="GO:0006888">
    <property type="term" value="P:endoplasmic reticulum to Golgi vesicle-mediated transport"/>
    <property type="evidence" value="ECO:0007669"/>
    <property type="project" value="TreeGrafter"/>
</dbReference>
<dbReference type="InterPro" id="IPR000195">
    <property type="entry name" value="Rab-GAP-TBC_dom"/>
</dbReference>
<dbReference type="Pfam" id="PF00566">
    <property type="entry name" value="RabGAP-TBC"/>
    <property type="match status" value="1"/>
</dbReference>
<evidence type="ECO:0000256" key="2">
    <source>
        <dbReference type="SAM" id="MobiDB-lite"/>
    </source>
</evidence>
<dbReference type="STRING" id="759272.G0S8G7"/>
<keyword evidence="6" id="KW-1185">Reference proteome</keyword>
<dbReference type="eggNOG" id="KOG2595">
    <property type="taxonomic scope" value="Eukaryota"/>
</dbReference>
<dbReference type="PANTHER" id="PTHR20913">
    <property type="entry name" value="TBC1 DOMAIN FAMILY MEMBER 20/GTPASE"/>
    <property type="match status" value="1"/>
</dbReference>
<feature type="compositionally biased region" description="Basic and acidic residues" evidence="2">
    <location>
        <begin position="29"/>
        <end position="46"/>
    </location>
</feature>
<evidence type="ECO:0000313" key="5">
    <source>
        <dbReference type="EMBL" id="EGS21141.1"/>
    </source>
</evidence>
<dbReference type="HOGENOM" id="CLU_039465_0_1_1"/>
<dbReference type="Gene3D" id="1.10.472.80">
    <property type="entry name" value="Ypt/Rab-GAP domain of gyp1p, domain 3"/>
    <property type="match status" value="1"/>
</dbReference>
<evidence type="ECO:0000256" key="3">
    <source>
        <dbReference type="SAM" id="Phobius"/>
    </source>
</evidence>
<proteinExistence type="predicted"/>
<feature type="transmembrane region" description="Helical" evidence="3">
    <location>
        <begin position="413"/>
        <end position="430"/>
    </location>
</feature>
<sequence>MDEPADDIKSIASEMEEDQKLPEPIPAGLDEKGPNQDAHADGGGVEDKKQAILHACRTRDLARLRALAESPGGFLSDDLRQQAWPVLLGLPPFGTDVKAEDDGRDGHNGYSSTTSSAFSWESLPRHKDEDQVQLDVNRAFVYYPKNQTDSQRQHQKSLLSDLILSVLRRHPYLHYFQGYHDIAQVLLLVLNPPISTPNTSLPQTSILLSHLSLLHIRDFMLPSMTPSLAQLHLIPDILRHADPLLYRLLSLTEPFFALAGTLTMYAHEVPTFSEITRLFDVLLARDPCFTAYLFASLILARRDELLSVEPDRDILHAVLSRLPDPLPVPIETLIANAAALERKYPPETLPSWKKRVSKWSVLKTARRKPGMEGIPPGSIEDAQQYFEKQVRELEWLEKRDRARKWVWQHRRSVGMAGMAVVVAVLAVLLRRAGENVPSGTWASVYLGYPGVLPGSVAEGMAWLSGVLRGLWP</sequence>
<dbReference type="InterPro" id="IPR045913">
    <property type="entry name" value="TBC20/Gyp8-like"/>
</dbReference>
<dbReference type="GeneID" id="18257020"/>
<organism evidence="6">
    <name type="scientific">Chaetomium thermophilum (strain DSM 1495 / CBS 144.50 / IMI 039719)</name>
    <name type="common">Thermochaetoides thermophila</name>
    <dbReference type="NCBI Taxonomy" id="759272"/>
    <lineage>
        <taxon>Eukaryota</taxon>
        <taxon>Fungi</taxon>
        <taxon>Dikarya</taxon>
        <taxon>Ascomycota</taxon>
        <taxon>Pezizomycotina</taxon>
        <taxon>Sordariomycetes</taxon>
        <taxon>Sordariomycetidae</taxon>
        <taxon>Sordariales</taxon>
        <taxon>Chaetomiaceae</taxon>
        <taxon>Thermochaetoides</taxon>
    </lineage>
</organism>
<evidence type="ECO:0000313" key="6">
    <source>
        <dbReference type="Proteomes" id="UP000008066"/>
    </source>
</evidence>
<dbReference type="Gene3D" id="1.10.8.1310">
    <property type="match status" value="1"/>
</dbReference>
<feature type="domain" description="Rab-GAP TBC" evidence="4">
    <location>
        <begin position="74"/>
        <end position="286"/>
    </location>
</feature>
<keyword evidence="1" id="KW-0343">GTPase activation</keyword>